<accession>A0A157ZMB4</accession>
<dbReference type="STRING" id="1777137.AWB76_00950"/>
<dbReference type="EMBL" id="FCOI02000002">
    <property type="protein sequence ID" value="SAK46655.1"/>
    <property type="molecule type" value="Genomic_DNA"/>
</dbReference>
<dbReference type="Proteomes" id="UP000054624">
    <property type="component" value="Unassembled WGS sequence"/>
</dbReference>
<proteinExistence type="predicted"/>
<evidence type="ECO:0000313" key="1">
    <source>
        <dbReference type="EMBL" id="SAK46655.1"/>
    </source>
</evidence>
<evidence type="ECO:0000313" key="2">
    <source>
        <dbReference type="Proteomes" id="UP000054624"/>
    </source>
</evidence>
<sequence length="120" mass="14561">MSNELRWRCLPAERKNGVSMWECKSVLRPDDIAKITAFRLYAQEVFDWFSERYPKKRRLPMFTREESKLYTFDFKRQQYQPSDYIHVYHILLDVKGDADNIDFRFKFAPDGYETIGEKQC</sequence>
<organism evidence="1 2">
    <name type="scientific">Caballeronia temeraria</name>
    <dbReference type="NCBI Taxonomy" id="1777137"/>
    <lineage>
        <taxon>Bacteria</taxon>
        <taxon>Pseudomonadati</taxon>
        <taxon>Pseudomonadota</taxon>
        <taxon>Betaproteobacteria</taxon>
        <taxon>Burkholderiales</taxon>
        <taxon>Burkholderiaceae</taxon>
        <taxon>Caballeronia</taxon>
    </lineage>
</organism>
<gene>
    <name evidence="1" type="ORF">AWB76_00950</name>
</gene>
<dbReference type="RefSeq" id="WP_157696066.1">
    <property type="nucleotide sequence ID" value="NZ_FCOI02000002.1"/>
</dbReference>
<reference evidence="2" key="1">
    <citation type="submission" date="2016-01" db="EMBL/GenBank/DDBJ databases">
        <authorList>
            <person name="Peeters Charlotte."/>
        </authorList>
    </citation>
    <scope>NUCLEOTIDE SEQUENCE [LARGE SCALE GENOMIC DNA]</scope>
</reference>
<protein>
    <submittedName>
        <fullName evidence="1">Uncharacterized protein</fullName>
    </submittedName>
</protein>
<keyword evidence="2" id="KW-1185">Reference proteome</keyword>
<name>A0A157ZMB4_9BURK</name>
<dbReference type="AlphaFoldDB" id="A0A157ZMB4"/>